<protein>
    <submittedName>
        <fullName evidence="2">Uncharacterized protein</fullName>
    </submittedName>
</protein>
<organism evidence="2 3">
    <name type="scientific">Desmophyllum pertusum</name>
    <dbReference type="NCBI Taxonomy" id="174260"/>
    <lineage>
        <taxon>Eukaryota</taxon>
        <taxon>Metazoa</taxon>
        <taxon>Cnidaria</taxon>
        <taxon>Anthozoa</taxon>
        <taxon>Hexacorallia</taxon>
        <taxon>Scleractinia</taxon>
        <taxon>Caryophylliina</taxon>
        <taxon>Caryophylliidae</taxon>
        <taxon>Desmophyllum</taxon>
    </lineage>
</organism>
<reference evidence="2" key="1">
    <citation type="submission" date="2023-01" db="EMBL/GenBank/DDBJ databases">
        <title>Genome assembly of the deep-sea coral Lophelia pertusa.</title>
        <authorList>
            <person name="Herrera S."/>
            <person name="Cordes E."/>
        </authorList>
    </citation>
    <scope>NUCLEOTIDE SEQUENCE</scope>
    <source>
        <strain evidence="2">USNM1676648</strain>
        <tissue evidence="2">Polyp</tissue>
    </source>
</reference>
<keyword evidence="3" id="KW-1185">Reference proteome</keyword>
<comment type="caution">
    <text evidence="2">The sequence shown here is derived from an EMBL/GenBank/DDBJ whole genome shotgun (WGS) entry which is preliminary data.</text>
</comment>
<accession>A0A9W9YK03</accession>
<proteinExistence type="predicted"/>
<evidence type="ECO:0000313" key="2">
    <source>
        <dbReference type="EMBL" id="KAJ7354859.1"/>
    </source>
</evidence>
<dbReference type="AlphaFoldDB" id="A0A9W9YK03"/>
<dbReference type="Proteomes" id="UP001163046">
    <property type="component" value="Unassembled WGS sequence"/>
</dbReference>
<feature type="region of interest" description="Disordered" evidence="1">
    <location>
        <begin position="1"/>
        <end position="47"/>
    </location>
</feature>
<evidence type="ECO:0000313" key="3">
    <source>
        <dbReference type="Proteomes" id="UP001163046"/>
    </source>
</evidence>
<sequence>MAEQERKQVIDAGNKEMTQTSDGKINEGYTSTNSDEEAHAHADEEEVAVEVDETAGADKISLVSTDVIQLLDTILERIE</sequence>
<feature type="compositionally biased region" description="Polar residues" evidence="1">
    <location>
        <begin position="16"/>
        <end position="33"/>
    </location>
</feature>
<dbReference type="EMBL" id="MU827332">
    <property type="protein sequence ID" value="KAJ7354859.1"/>
    <property type="molecule type" value="Genomic_DNA"/>
</dbReference>
<gene>
    <name evidence="2" type="ORF">OS493_029866</name>
</gene>
<name>A0A9W9YK03_9CNID</name>
<evidence type="ECO:0000256" key="1">
    <source>
        <dbReference type="SAM" id="MobiDB-lite"/>
    </source>
</evidence>